<dbReference type="Gene3D" id="3.40.1190.20">
    <property type="match status" value="1"/>
</dbReference>
<evidence type="ECO:0000256" key="5">
    <source>
        <dbReference type="ARBA" id="ARBA00023152"/>
    </source>
</evidence>
<keyword evidence="6" id="KW-1185">Reference proteome</keyword>
<dbReference type="KEGG" id="pmrn:116950425"/>
<dbReference type="PANTHER" id="PTHR21208:SF0">
    <property type="entry name" value="ADP-DEPENDENT GLUCOKINASE"/>
    <property type="match status" value="1"/>
</dbReference>
<keyword evidence="5" id="KW-0324">Glycolysis</keyword>
<sequence length="495" mass="53587">MGWGRAAVLGAVLATLVAYLLSADLQQLLARGAWGLLPLGVEDQQPDDHRLVEQVQAAWENIIIPPKHRVQRVAVGVNVCVDVVLSGVALMETLGLSPARGRDHDVLASPSDLRDAFTHFMGRGAAAERFFSDGKAFEQIAQAASAYPAAQHYVGGNAALIGQKLARTDHVTVLLCGPVGPKLHELLDERVLVPPESLTDQDQYHLILEYKAGERWADVEAPLASRFIFSHDQANAGMRFLETLVENLEEFRPDLVVLSGFHMMEGQGKDFWTQRLDEVVTSLSEIPAETAVHLELASMADREYMEMVLEMVLPVVTSLGLNEQELLFANQAGSGPFPDLDAWNGAPDVGVVCDIIAWLLTHYGGAGADAESSLSRVHFHTLAFHVLATLDGEWLNGEAAVAAGARAAGAQACRGVDERLTLRAPRSFAPSRIDRLAGRSDEVTFDPALPVSAWKREGVSFYYSPVLVCAHPARTVGLGDAISAEGLLYSEHVQQ</sequence>
<dbReference type="Proteomes" id="UP001318040">
    <property type="component" value="Chromosome 1"/>
</dbReference>
<dbReference type="InterPro" id="IPR007666">
    <property type="entry name" value="ADP_PFK/GK"/>
</dbReference>
<organism evidence="6 7">
    <name type="scientific">Petromyzon marinus</name>
    <name type="common">Sea lamprey</name>
    <dbReference type="NCBI Taxonomy" id="7757"/>
    <lineage>
        <taxon>Eukaryota</taxon>
        <taxon>Metazoa</taxon>
        <taxon>Chordata</taxon>
        <taxon>Craniata</taxon>
        <taxon>Vertebrata</taxon>
        <taxon>Cyclostomata</taxon>
        <taxon>Hyperoartia</taxon>
        <taxon>Petromyzontiformes</taxon>
        <taxon>Petromyzontidae</taxon>
        <taxon>Petromyzon</taxon>
    </lineage>
</organism>
<keyword evidence="3" id="KW-0418">Kinase</keyword>
<dbReference type="InterPro" id="IPR029056">
    <property type="entry name" value="Ribokinase-like"/>
</dbReference>
<dbReference type="GO" id="GO:0006006">
    <property type="term" value="P:glucose metabolic process"/>
    <property type="evidence" value="ECO:0007669"/>
    <property type="project" value="TreeGrafter"/>
</dbReference>
<dbReference type="SUPFAM" id="SSF53613">
    <property type="entry name" value="Ribokinase-like"/>
    <property type="match status" value="1"/>
</dbReference>
<name>A0AAJ7TU21_PETMA</name>
<dbReference type="GO" id="GO:0006096">
    <property type="term" value="P:glycolytic process"/>
    <property type="evidence" value="ECO:0007669"/>
    <property type="project" value="UniProtKB-KW"/>
</dbReference>
<evidence type="ECO:0000313" key="7">
    <source>
        <dbReference type="RefSeq" id="XP_032824082.1"/>
    </source>
</evidence>
<gene>
    <name evidence="7" type="primary">ADPGK</name>
</gene>
<dbReference type="GO" id="GO:0005783">
    <property type="term" value="C:endoplasmic reticulum"/>
    <property type="evidence" value="ECO:0007669"/>
    <property type="project" value="TreeGrafter"/>
</dbReference>
<evidence type="ECO:0000256" key="4">
    <source>
        <dbReference type="ARBA" id="ARBA00022842"/>
    </source>
</evidence>
<dbReference type="AlphaFoldDB" id="A0AAJ7TU21"/>
<dbReference type="PANTHER" id="PTHR21208">
    <property type="entry name" value="ADP-DEPENDENT GLUCOKINASE"/>
    <property type="match status" value="1"/>
</dbReference>
<dbReference type="Pfam" id="PF04587">
    <property type="entry name" value="ADP_PFK_GK"/>
    <property type="match status" value="1"/>
</dbReference>
<keyword evidence="2" id="KW-0479">Metal-binding</keyword>
<protein>
    <submittedName>
        <fullName evidence="7">ADP-dependent glucokinase</fullName>
    </submittedName>
</protein>
<dbReference type="GO" id="GO:0046872">
    <property type="term" value="F:metal ion binding"/>
    <property type="evidence" value="ECO:0007669"/>
    <property type="project" value="UniProtKB-KW"/>
</dbReference>
<dbReference type="GO" id="GO:0043843">
    <property type="term" value="F:ADP-specific glucokinase activity"/>
    <property type="evidence" value="ECO:0007669"/>
    <property type="project" value="TreeGrafter"/>
</dbReference>
<accession>A0AAJ7TU21</accession>
<proteinExistence type="predicted"/>
<evidence type="ECO:0000313" key="6">
    <source>
        <dbReference type="Proteomes" id="UP001318040"/>
    </source>
</evidence>
<keyword evidence="4" id="KW-0460">Magnesium</keyword>
<keyword evidence="1" id="KW-0808">Transferase</keyword>
<evidence type="ECO:0000256" key="2">
    <source>
        <dbReference type="ARBA" id="ARBA00022723"/>
    </source>
</evidence>
<dbReference type="PROSITE" id="PS51255">
    <property type="entry name" value="ADPK"/>
    <property type="match status" value="1"/>
</dbReference>
<dbReference type="CTD" id="83440"/>
<reference evidence="7" key="1">
    <citation type="submission" date="2025-08" db="UniProtKB">
        <authorList>
            <consortium name="RefSeq"/>
        </authorList>
    </citation>
    <scope>IDENTIFICATION</scope>
    <source>
        <tissue evidence="7">Sperm</tissue>
    </source>
</reference>
<dbReference type="RefSeq" id="XP_032824082.1">
    <property type="nucleotide sequence ID" value="XM_032968191.1"/>
</dbReference>
<evidence type="ECO:0000256" key="1">
    <source>
        <dbReference type="ARBA" id="ARBA00022679"/>
    </source>
</evidence>
<evidence type="ECO:0000256" key="3">
    <source>
        <dbReference type="ARBA" id="ARBA00022777"/>
    </source>
</evidence>